<dbReference type="Gene3D" id="2.120.10.30">
    <property type="entry name" value="TolB, C-terminal domain"/>
    <property type="match status" value="2"/>
</dbReference>
<organism evidence="2 3">
    <name type="scientific">Thecamonas trahens ATCC 50062</name>
    <dbReference type="NCBI Taxonomy" id="461836"/>
    <lineage>
        <taxon>Eukaryota</taxon>
        <taxon>Apusozoa</taxon>
        <taxon>Apusomonadida</taxon>
        <taxon>Apusomonadidae</taxon>
        <taxon>Thecamonas</taxon>
    </lineage>
</organism>
<dbReference type="InterPro" id="IPR011042">
    <property type="entry name" value="6-blade_b-propeller_TolB-like"/>
</dbReference>
<protein>
    <recommendedName>
        <fullName evidence="4">NHL repeat containing protein</fullName>
    </recommendedName>
</protein>
<dbReference type="OrthoDB" id="273823at2759"/>
<sequence length="382" mass="38678">MHTGSSAPLAAPAALALAPAGDAVYVADVVTGALVRLPLPSTSSSPGFSPSEVAIAVVAPPSAAPPPLPPPGNAWRSLDEASLREPRALAVVDKELAGGRVWLLVAEAAAVVLVDVAARKVTTVAGSGHPGFADSTSHQLAGALHRPESIVALDGANYVLADTYNHALRSLHLEADASAPTGFRGVLTTLAGTGAAGHVDGSADEALFNFPLKLAYDPATAAVYVSELNDVVRSLSIFTAAVTTLASPPLAFPSALVFNPLTGSLLVADSDSAVLVELPITASTGTSSAMPMAAPDAAASPSLDALLPSPSSPARDAERVSRLRDALRECGLAAGMETRGIEALLEENVKLREQNAKLMAALSELSASHDALRALVRASLAS</sequence>
<keyword evidence="1" id="KW-0175">Coiled coil</keyword>
<reference evidence="2 3" key="1">
    <citation type="submission" date="2010-05" db="EMBL/GenBank/DDBJ databases">
        <title>The Genome Sequence of Thecamonas trahens ATCC 50062.</title>
        <authorList>
            <consortium name="The Broad Institute Genome Sequencing Platform"/>
            <person name="Russ C."/>
            <person name="Cuomo C."/>
            <person name="Shea T."/>
            <person name="Young S.K."/>
            <person name="Zeng Q."/>
            <person name="Koehrsen M."/>
            <person name="Haas B."/>
            <person name="Borodovsky M."/>
            <person name="Guigo R."/>
            <person name="Alvarado L."/>
            <person name="Berlin A."/>
            <person name="Bochicchio J."/>
            <person name="Borenstein D."/>
            <person name="Chapman S."/>
            <person name="Chen Z."/>
            <person name="Freedman E."/>
            <person name="Gellesch M."/>
            <person name="Goldberg J."/>
            <person name="Griggs A."/>
            <person name="Gujja S."/>
            <person name="Heilman E."/>
            <person name="Heiman D."/>
            <person name="Hepburn T."/>
            <person name="Howarth C."/>
            <person name="Jen D."/>
            <person name="Larson L."/>
            <person name="Mehta T."/>
            <person name="Park D."/>
            <person name="Pearson M."/>
            <person name="Roberts A."/>
            <person name="Saif S."/>
            <person name="Shenoy N."/>
            <person name="Sisk P."/>
            <person name="Stolte C."/>
            <person name="Sykes S."/>
            <person name="Thomson T."/>
            <person name="Walk T."/>
            <person name="White J."/>
            <person name="Yandava C."/>
            <person name="Burger G."/>
            <person name="Gray M.W."/>
            <person name="Holland P.W.H."/>
            <person name="King N."/>
            <person name="Lang F.B.F."/>
            <person name="Roger A.J."/>
            <person name="Ruiz-Trillo I."/>
            <person name="Lander E."/>
            <person name="Nusbaum C."/>
        </authorList>
    </citation>
    <scope>NUCLEOTIDE SEQUENCE [LARGE SCALE GENOMIC DNA]</scope>
    <source>
        <strain evidence="2 3">ATCC 50062</strain>
    </source>
</reference>
<feature type="coiled-coil region" evidence="1">
    <location>
        <begin position="341"/>
        <end position="368"/>
    </location>
</feature>
<keyword evidence="3" id="KW-1185">Reference proteome</keyword>
<name>A0A0L0DIB8_THETB</name>
<dbReference type="RefSeq" id="XP_013755571.1">
    <property type="nucleotide sequence ID" value="XM_013900117.1"/>
</dbReference>
<evidence type="ECO:0000313" key="2">
    <source>
        <dbReference type="EMBL" id="KNC51985.1"/>
    </source>
</evidence>
<evidence type="ECO:0000256" key="1">
    <source>
        <dbReference type="SAM" id="Coils"/>
    </source>
</evidence>
<dbReference type="EMBL" id="GL349471">
    <property type="protein sequence ID" value="KNC51985.1"/>
    <property type="molecule type" value="Genomic_DNA"/>
</dbReference>
<dbReference type="PANTHER" id="PTHR46388">
    <property type="entry name" value="NHL REPEAT-CONTAINING PROTEIN 2"/>
    <property type="match status" value="1"/>
</dbReference>
<dbReference type="Proteomes" id="UP000054408">
    <property type="component" value="Unassembled WGS sequence"/>
</dbReference>
<evidence type="ECO:0000313" key="3">
    <source>
        <dbReference type="Proteomes" id="UP000054408"/>
    </source>
</evidence>
<dbReference type="OMA" id="VTCAHGE"/>
<accession>A0A0L0DIB8</accession>
<evidence type="ECO:0008006" key="4">
    <source>
        <dbReference type="Google" id="ProtNLM"/>
    </source>
</evidence>
<proteinExistence type="predicted"/>
<gene>
    <name evidence="2" type="ORF">AMSG_08235</name>
</gene>
<dbReference type="GeneID" id="25566969"/>
<dbReference type="AlphaFoldDB" id="A0A0L0DIB8"/>
<dbReference type="SUPFAM" id="SSF101898">
    <property type="entry name" value="NHL repeat"/>
    <property type="match status" value="1"/>
</dbReference>
<dbReference type="PANTHER" id="PTHR46388:SF2">
    <property type="entry name" value="NHL REPEAT-CONTAINING PROTEIN 2"/>
    <property type="match status" value="1"/>
</dbReference>